<dbReference type="EMBL" id="CAJVQC010174364">
    <property type="protein sequence ID" value="CAG8851128.1"/>
    <property type="molecule type" value="Genomic_DNA"/>
</dbReference>
<keyword evidence="2" id="KW-1185">Reference proteome</keyword>
<evidence type="ECO:0000313" key="2">
    <source>
        <dbReference type="Proteomes" id="UP000789920"/>
    </source>
</evidence>
<reference evidence="1" key="1">
    <citation type="submission" date="2021-06" db="EMBL/GenBank/DDBJ databases">
        <authorList>
            <person name="Kallberg Y."/>
            <person name="Tangrot J."/>
            <person name="Rosling A."/>
        </authorList>
    </citation>
    <scope>NUCLEOTIDE SEQUENCE</scope>
    <source>
        <strain evidence="1">MA461A</strain>
    </source>
</reference>
<comment type="caution">
    <text evidence="1">The sequence shown here is derived from an EMBL/GenBank/DDBJ whole genome shotgun (WGS) entry which is preliminary data.</text>
</comment>
<protein>
    <submittedName>
        <fullName evidence="1">34330_t:CDS:1</fullName>
    </submittedName>
</protein>
<dbReference type="Proteomes" id="UP000789920">
    <property type="component" value="Unassembled WGS sequence"/>
</dbReference>
<accession>A0ACA9SX60</accession>
<proteinExistence type="predicted"/>
<feature type="non-terminal residue" evidence="1">
    <location>
        <position position="71"/>
    </location>
</feature>
<gene>
    <name evidence="1" type="ORF">RPERSI_LOCUS36419</name>
</gene>
<organism evidence="1 2">
    <name type="scientific">Racocetra persica</name>
    <dbReference type="NCBI Taxonomy" id="160502"/>
    <lineage>
        <taxon>Eukaryota</taxon>
        <taxon>Fungi</taxon>
        <taxon>Fungi incertae sedis</taxon>
        <taxon>Mucoromycota</taxon>
        <taxon>Glomeromycotina</taxon>
        <taxon>Glomeromycetes</taxon>
        <taxon>Diversisporales</taxon>
        <taxon>Gigasporaceae</taxon>
        <taxon>Racocetra</taxon>
    </lineage>
</organism>
<evidence type="ECO:0000313" key="1">
    <source>
        <dbReference type="EMBL" id="CAG8851128.1"/>
    </source>
</evidence>
<sequence length="71" mass="7975">PVNFTQQQIKQLHEARKQDDIRQNAISIANTSYVFQAPDAIHFSVAVSYVKAHFMALGFKVDSNLSNVDPN</sequence>
<feature type="non-terminal residue" evidence="1">
    <location>
        <position position="1"/>
    </location>
</feature>
<name>A0ACA9SX60_9GLOM</name>